<dbReference type="PANTHER" id="PTHR20855:SF3">
    <property type="entry name" value="LD03007P"/>
    <property type="match status" value="1"/>
</dbReference>
<comment type="subcellular location">
    <subcellularLocation>
        <location evidence="1">Cell membrane</location>
        <topology evidence="1">Multi-pass membrane protein</topology>
    </subcellularLocation>
</comment>
<keyword evidence="5 6" id="KW-0472">Membrane</keyword>
<feature type="transmembrane region" description="Helical" evidence="6">
    <location>
        <begin position="103"/>
        <end position="122"/>
    </location>
</feature>
<evidence type="ECO:0000256" key="3">
    <source>
        <dbReference type="ARBA" id="ARBA00022692"/>
    </source>
</evidence>
<name>A0A161K8J4_9ZZZZ</name>
<dbReference type="GO" id="GO:0140911">
    <property type="term" value="F:pore-forming activity"/>
    <property type="evidence" value="ECO:0007669"/>
    <property type="project" value="InterPro"/>
</dbReference>
<dbReference type="InterPro" id="IPR004254">
    <property type="entry name" value="AdipoR/HlyIII-related"/>
</dbReference>
<dbReference type="NCBIfam" id="TIGR01065">
    <property type="entry name" value="hlyIII"/>
    <property type="match status" value="1"/>
</dbReference>
<accession>A0A161K8J4</accession>
<evidence type="ECO:0000256" key="2">
    <source>
        <dbReference type="ARBA" id="ARBA00022475"/>
    </source>
</evidence>
<feature type="transmembrane region" description="Helical" evidence="6">
    <location>
        <begin position="39"/>
        <end position="62"/>
    </location>
</feature>
<evidence type="ECO:0000256" key="4">
    <source>
        <dbReference type="ARBA" id="ARBA00022989"/>
    </source>
</evidence>
<keyword evidence="3 6" id="KW-0812">Transmembrane</keyword>
<dbReference type="Pfam" id="PF03006">
    <property type="entry name" value="HlyIII"/>
    <property type="match status" value="1"/>
</dbReference>
<feature type="transmembrane region" description="Helical" evidence="6">
    <location>
        <begin position="156"/>
        <end position="176"/>
    </location>
</feature>
<keyword evidence="4 6" id="KW-1133">Transmembrane helix</keyword>
<organism evidence="8">
    <name type="scientific">hydrothermal vent metagenome</name>
    <dbReference type="NCBI Taxonomy" id="652676"/>
    <lineage>
        <taxon>unclassified sequences</taxon>
        <taxon>metagenomes</taxon>
        <taxon>ecological metagenomes</taxon>
    </lineage>
</organism>
<evidence type="ECO:0000313" key="8">
    <source>
        <dbReference type="EMBL" id="CUV08601.1"/>
    </source>
</evidence>
<proteinExistence type="predicted"/>
<dbReference type="AlphaFoldDB" id="A0A161K8J4"/>
<feature type="transmembrane region" description="Helical" evidence="6">
    <location>
        <begin position="78"/>
        <end position="96"/>
    </location>
</feature>
<keyword evidence="2" id="KW-1003">Cell membrane</keyword>
<evidence type="ECO:0000256" key="1">
    <source>
        <dbReference type="ARBA" id="ARBA00004651"/>
    </source>
</evidence>
<dbReference type="InterPro" id="IPR005744">
    <property type="entry name" value="Hy-lIII"/>
</dbReference>
<sequence>MKIKEPFSAVSHAIGAVLAILALILLIRESIDPIKPWHIVAFSVFGSGMFLLYTASAIYHWLHLAPKYVKWLQTMDHAMIHVLIASTYTPVCLIPLRGVWGWSLLGMIWSLAIFGILLKIFWKNLPDWFSVTFYIFMGWLSVVAIWPMIQTLQIGALVWIFIGGFFYTFGAIIHSLKKPNPIPNVVGAHEIFHLFVLLGSAAHFWVMYNYITKFS</sequence>
<dbReference type="EMBL" id="FAXC01000037">
    <property type="protein sequence ID" value="CUV08252.1"/>
    <property type="molecule type" value="Genomic_DNA"/>
</dbReference>
<dbReference type="EMBL" id="FAXC01000089">
    <property type="protein sequence ID" value="CUV08601.1"/>
    <property type="molecule type" value="Genomic_DNA"/>
</dbReference>
<gene>
    <name evidence="8" type="ORF">MGWOODY_Mmi250</name>
    <name evidence="7" type="ORF">MGWOODY_Mmi99</name>
</gene>
<dbReference type="GO" id="GO:0005886">
    <property type="term" value="C:plasma membrane"/>
    <property type="evidence" value="ECO:0007669"/>
    <property type="project" value="UniProtKB-SubCell"/>
</dbReference>
<protein>
    <submittedName>
        <fullName evidence="8">COG1272: Predicted membrane protein hemolysin III homolog</fullName>
    </submittedName>
</protein>
<feature type="transmembrane region" description="Helical" evidence="6">
    <location>
        <begin position="6"/>
        <end position="27"/>
    </location>
</feature>
<feature type="transmembrane region" description="Helical" evidence="6">
    <location>
        <begin position="128"/>
        <end position="149"/>
    </location>
</feature>
<dbReference type="PANTHER" id="PTHR20855">
    <property type="entry name" value="ADIPOR/PROGESTIN RECEPTOR-RELATED"/>
    <property type="match status" value="1"/>
</dbReference>
<feature type="transmembrane region" description="Helical" evidence="6">
    <location>
        <begin position="191"/>
        <end position="211"/>
    </location>
</feature>
<reference evidence="8" key="1">
    <citation type="submission" date="2015-10" db="EMBL/GenBank/DDBJ databases">
        <authorList>
            <person name="Gilbert D.G."/>
        </authorList>
    </citation>
    <scope>NUCLEOTIDE SEQUENCE</scope>
</reference>
<evidence type="ECO:0000256" key="5">
    <source>
        <dbReference type="ARBA" id="ARBA00023136"/>
    </source>
</evidence>
<evidence type="ECO:0000313" key="7">
    <source>
        <dbReference type="EMBL" id="CUV08252.1"/>
    </source>
</evidence>
<evidence type="ECO:0000256" key="6">
    <source>
        <dbReference type="SAM" id="Phobius"/>
    </source>
</evidence>